<reference evidence="3" key="1">
    <citation type="submission" date="2022-12" db="EMBL/GenBank/DDBJ databases">
        <authorList>
            <person name="Petersen C."/>
        </authorList>
    </citation>
    <scope>NUCLEOTIDE SEQUENCE</scope>
    <source>
        <strain evidence="2">IBT 35673</strain>
        <strain evidence="3">IBT 35675</strain>
    </source>
</reference>
<evidence type="ECO:0000313" key="2">
    <source>
        <dbReference type="EMBL" id="KAJ5328306.1"/>
    </source>
</evidence>
<protein>
    <submittedName>
        <fullName evidence="3">Uncharacterized protein</fullName>
    </submittedName>
</protein>
<gene>
    <name evidence="2" type="ORF">N7452_008696</name>
    <name evidence="3" type="ORF">N7541_001558</name>
</gene>
<reference evidence="3" key="2">
    <citation type="journal article" date="2023" name="IMA Fungus">
        <title>Comparative genomic study of the Penicillium genus elucidates a diverse pangenome and 15 lateral gene transfer events.</title>
        <authorList>
            <person name="Petersen C."/>
            <person name="Sorensen T."/>
            <person name="Nielsen M.R."/>
            <person name="Sondergaard T.E."/>
            <person name="Sorensen J.L."/>
            <person name="Fitzpatrick D.A."/>
            <person name="Frisvad J.C."/>
            <person name="Nielsen K.L."/>
        </authorList>
    </citation>
    <scope>NUCLEOTIDE SEQUENCE</scope>
    <source>
        <strain evidence="2">IBT 35673</strain>
        <strain evidence="3">IBT 35675</strain>
    </source>
</reference>
<dbReference type="EMBL" id="JAPZBR010000001">
    <property type="protein sequence ID" value="KAJ5367617.1"/>
    <property type="molecule type" value="Genomic_DNA"/>
</dbReference>
<dbReference type="AlphaFoldDB" id="A0A9W9V3R6"/>
<name>A0A9W9V3R6_PENBR</name>
<evidence type="ECO:0000313" key="3">
    <source>
        <dbReference type="EMBL" id="KAJ5367617.1"/>
    </source>
</evidence>
<dbReference type="Proteomes" id="UP001147695">
    <property type="component" value="Unassembled WGS sequence"/>
</dbReference>
<organism evidence="3 4">
    <name type="scientific">Penicillium brevicompactum</name>
    <dbReference type="NCBI Taxonomy" id="5074"/>
    <lineage>
        <taxon>Eukaryota</taxon>
        <taxon>Fungi</taxon>
        <taxon>Dikarya</taxon>
        <taxon>Ascomycota</taxon>
        <taxon>Pezizomycotina</taxon>
        <taxon>Eurotiomycetes</taxon>
        <taxon>Eurotiomycetidae</taxon>
        <taxon>Eurotiales</taxon>
        <taxon>Aspergillaceae</taxon>
        <taxon>Penicillium</taxon>
    </lineage>
</organism>
<proteinExistence type="predicted"/>
<keyword evidence="4" id="KW-1185">Reference proteome</keyword>
<dbReference type="EMBL" id="JAPZBQ010000005">
    <property type="protein sequence ID" value="KAJ5328306.1"/>
    <property type="molecule type" value="Genomic_DNA"/>
</dbReference>
<evidence type="ECO:0000256" key="1">
    <source>
        <dbReference type="SAM" id="MobiDB-lite"/>
    </source>
</evidence>
<comment type="caution">
    <text evidence="3">The sequence shown here is derived from an EMBL/GenBank/DDBJ whole genome shotgun (WGS) entry which is preliminary data.</text>
</comment>
<feature type="region of interest" description="Disordered" evidence="1">
    <location>
        <begin position="43"/>
        <end position="63"/>
    </location>
</feature>
<sequence>MLIYVGKINYSPYAADELMTVVFRDNILNGDRVSVILQWSKDSSGREKSNFDKHGTVGQVSHTGPMEKDIELFSNEKASTYYWFKGNVSGDKMTLSMWNKGGEQVVEKIELRLVFF</sequence>
<dbReference type="OrthoDB" id="4332097at2759"/>
<feature type="compositionally biased region" description="Basic and acidic residues" evidence="1">
    <location>
        <begin position="43"/>
        <end position="55"/>
    </location>
</feature>
<dbReference type="Proteomes" id="UP001148299">
    <property type="component" value="Unassembled WGS sequence"/>
</dbReference>
<evidence type="ECO:0000313" key="4">
    <source>
        <dbReference type="Proteomes" id="UP001148299"/>
    </source>
</evidence>
<accession>A0A9W9V3R6</accession>